<evidence type="ECO:0000256" key="1">
    <source>
        <dbReference type="ARBA" id="ARBA00005395"/>
    </source>
</evidence>
<evidence type="ECO:0000313" key="8">
    <source>
        <dbReference type="Proteomes" id="UP000002168"/>
    </source>
</evidence>
<dbReference type="Pfam" id="PF00583">
    <property type="entry name" value="Acetyltransf_1"/>
    <property type="match status" value="1"/>
</dbReference>
<evidence type="ECO:0000256" key="4">
    <source>
        <dbReference type="ARBA" id="ARBA00023315"/>
    </source>
</evidence>
<organism evidence="7 8">
    <name type="scientific">Shewanella woodyi (strain ATCC 51908 / MS32)</name>
    <dbReference type="NCBI Taxonomy" id="392500"/>
    <lineage>
        <taxon>Bacteria</taxon>
        <taxon>Pseudomonadati</taxon>
        <taxon>Pseudomonadota</taxon>
        <taxon>Gammaproteobacteria</taxon>
        <taxon>Alteromonadales</taxon>
        <taxon>Shewanellaceae</taxon>
        <taxon>Shewanella</taxon>
    </lineage>
</organism>
<dbReference type="InterPro" id="IPR050680">
    <property type="entry name" value="YpeA/RimI_acetyltransf"/>
</dbReference>
<evidence type="ECO:0000313" key="7">
    <source>
        <dbReference type="EMBL" id="ACA87976.1"/>
    </source>
</evidence>
<dbReference type="SUPFAM" id="SSF55729">
    <property type="entry name" value="Acyl-CoA N-acyltransferases (Nat)"/>
    <property type="match status" value="1"/>
</dbReference>
<dbReference type="NCBIfam" id="TIGR01575">
    <property type="entry name" value="rimI"/>
    <property type="match status" value="1"/>
</dbReference>
<dbReference type="InterPro" id="IPR006464">
    <property type="entry name" value="AcTrfase_RimI/Ard1"/>
</dbReference>
<dbReference type="Gene3D" id="3.40.630.30">
    <property type="match status" value="1"/>
</dbReference>
<proteinExistence type="inferred from homology"/>
<dbReference type="PROSITE" id="PS51186">
    <property type="entry name" value="GNAT"/>
    <property type="match status" value="1"/>
</dbReference>
<name>B1KDX4_SHEWM</name>
<comment type="similarity">
    <text evidence="1 5">Belongs to the acetyltransferase family. RimI subfamily.</text>
</comment>
<keyword evidence="8" id="KW-1185">Reference proteome</keyword>
<dbReference type="InterPro" id="IPR016181">
    <property type="entry name" value="Acyl_CoA_acyltransferase"/>
</dbReference>
<dbReference type="PANTHER" id="PTHR43420">
    <property type="entry name" value="ACETYLTRANSFERASE"/>
    <property type="match status" value="1"/>
</dbReference>
<keyword evidence="2 5" id="KW-0963">Cytoplasm</keyword>
<dbReference type="AlphaFoldDB" id="B1KDX4"/>
<dbReference type="CDD" id="cd04301">
    <property type="entry name" value="NAT_SF"/>
    <property type="match status" value="1"/>
</dbReference>
<dbReference type="KEGG" id="swd:Swoo_3716"/>
<dbReference type="GO" id="GO:0005737">
    <property type="term" value="C:cytoplasm"/>
    <property type="evidence" value="ECO:0007669"/>
    <property type="project" value="UniProtKB-SubCell"/>
</dbReference>
<dbReference type="HOGENOM" id="CLU_013985_23_2_6"/>
<comment type="subcellular location">
    <subcellularLocation>
        <location evidence="5">Cytoplasm</location>
    </subcellularLocation>
</comment>
<dbReference type="Proteomes" id="UP000002168">
    <property type="component" value="Chromosome"/>
</dbReference>
<comment type="function">
    <text evidence="5">Acetylates the N-terminal alanine of ribosomal protein bS18.</text>
</comment>
<keyword evidence="4" id="KW-0012">Acyltransferase</keyword>
<protein>
    <recommendedName>
        <fullName evidence="5">[Ribosomal protein bS18]-alanine N-acetyltransferase</fullName>
        <ecNumber evidence="5">2.3.1.266</ecNumber>
    </recommendedName>
</protein>
<accession>B1KDX4</accession>
<dbReference type="InterPro" id="IPR000182">
    <property type="entry name" value="GNAT_dom"/>
</dbReference>
<dbReference type="PANTHER" id="PTHR43420:SF51">
    <property type="entry name" value="PEPTIDYL-LYSINE N-ACETYLTRANSFERASE YIAC"/>
    <property type="match status" value="1"/>
</dbReference>
<feature type="domain" description="N-acetyltransferase" evidence="6">
    <location>
        <begin position="7"/>
        <end position="151"/>
    </location>
</feature>
<comment type="catalytic activity">
    <reaction evidence="5">
        <text>N-terminal L-alanyl-[ribosomal protein bS18] + acetyl-CoA = N-terminal N(alpha)-acetyl-L-alanyl-[ribosomal protein bS18] + CoA + H(+)</text>
        <dbReference type="Rhea" id="RHEA:43756"/>
        <dbReference type="Rhea" id="RHEA-COMP:10676"/>
        <dbReference type="Rhea" id="RHEA-COMP:10677"/>
        <dbReference type="ChEBI" id="CHEBI:15378"/>
        <dbReference type="ChEBI" id="CHEBI:57287"/>
        <dbReference type="ChEBI" id="CHEBI:57288"/>
        <dbReference type="ChEBI" id="CHEBI:64718"/>
        <dbReference type="ChEBI" id="CHEBI:83683"/>
        <dbReference type="EC" id="2.3.1.266"/>
    </reaction>
</comment>
<reference evidence="7 8" key="1">
    <citation type="submission" date="2008-02" db="EMBL/GenBank/DDBJ databases">
        <title>Complete sequence of Shewanella woodyi ATCC 51908.</title>
        <authorList>
            <consortium name="US DOE Joint Genome Institute"/>
            <person name="Copeland A."/>
            <person name="Lucas S."/>
            <person name="Lapidus A."/>
            <person name="Glavina del Rio T."/>
            <person name="Dalin E."/>
            <person name="Tice H."/>
            <person name="Bruce D."/>
            <person name="Goodwin L."/>
            <person name="Pitluck S."/>
            <person name="Sims D."/>
            <person name="Brettin T."/>
            <person name="Detter J.C."/>
            <person name="Han C."/>
            <person name="Kuske C.R."/>
            <person name="Schmutz J."/>
            <person name="Larimer F."/>
            <person name="Land M."/>
            <person name="Hauser L."/>
            <person name="Kyrpides N."/>
            <person name="Lykidis A."/>
            <person name="Zhao J.-S."/>
            <person name="Richardson P."/>
        </authorList>
    </citation>
    <scope>NUCLEOTIDE SEQUENCE [LARGE SCALE GENOMIC DNA]</scope>
    <source>
        <strain evidence="8">ATCC 51908 / MS32</strain>
    </source>
</reference>
<evidence type="ECO:0000259" key="6">
    <source>
        <dbReference type="PROSITE" id="PS51186"/>
    </source>
</evidence>
<dbReference type="eggNOG" id="COG0456">
    <property type="taxonomic scope" value="Bacteria"/>
</dbReference>
<dbReference type="STRING" id="392500.Swoo_3716"/>
<evidence type="ECO:0000256" key="3">
    <source>
        <dbReference type="ARBA" id="ARBA00022679"/>
    </source>
</evidence>
<sequence length="151" mass="16712">MSFSTEPHIVTLNIDNAPEMAYIASQAHSHPMSLSTIESCFGHLYQSFGIYLADELQGFAIVHQVFEDATLMDICISPKSQGRGFGRLLLESVIESANEKGAETLFLEVRKSGLAAISLYKREGFKETGHRKGYYKTADGNEDAILMKLAF</sequence>
<evidence type="ECO:0000256" key="2">
    <source>
        <dbReference type="ARBA" id="ARBA00022490"/>
    </source>
</evidence>
<dbReference type="EC" id="2.3.1.266" evidence="5"/>
<dbReference type="GO" id="GO:0008999">
    <property type="term" value="F:protein-N-terminal-alanine acetyltransferase activity"/>
    <property type="evidence" value="ECO:0007669"/>
    <property type="project" value="UniProtKB-EC"/>
</dbReference>
<keyword evidence="3 7" id="KW-0808">Transferase</keyword>
<dbReference type="EMBL" id="CP000961">
    <property type="protein sequence ID" value="ACA87976.1"/>
    <property type="molecule type" value="Genomic_DNA"/>
</dbReference>
<evidence type="ECO:0000256" key="5">
    <source>
        <dbReference type="RuleBase" id="RU363094"/>
    </source>
</evidence>
<gene>
    <name evidence="7" type="ordered locus">Swoo_3716</name>
</gene>